<dbReference type="Pfam" id="PF13188">
    <property type="entry name" value="PAS_8"/>
    <property type="match status" value="2"/>
</dbReference>
<proteinExistence type="predicted"/>
<keyword evidence="14" id="KW-1185">Reference proteome</keyword>
<evidence type="ECO:0000313" key="14">
    <source>
        <dbReference type="Proteomes" id="UP000243494"/>
    </source>
</evidence>
<evidence type="ECO:0000256" key="7">
    <source>
        <dbReference type="ARBA" id="ARBA00022840"/>
    </source>
</evidence>
<dbReference type="InterPro" id="IPR005467">
    <property type="entry name" value="His_kinase_dom"/>
</dbReference>
<dbReference type="InterPro" id="IPR000014">
    <property type="entry name" value="PAS"/>
</dbReference>
<gene>
    <name evidence="13" type="ORF">CHF27_005305</name>
</gene>
<dbReference type="Gene3D" id="3.30.450.20">
    <property type="entry name" value="PAS domain"/>
    <property type="match status" value="3"/>
</dbReference>
<sequence length="919" mass="106308">MKCEVPFMEKECMAKKNTKLIAISICLLAMIPLFLIEDIGKYAILMHFMYSAFLISISIIVLNTMKFNIDKFSKVLGSILGVTGIIEIIDVFISLNLIDNITNSLNIKFILSGLTDMFPIIGIFVSFNYLKKLKNLMLDMSLSILITFGFLSSTVLFINSLDSTTVQIKYYILEIFISIAIILISIYLLKQIQVNSSELDNEEKYFFKKTIIILMISRVPIALHFFIRNLLIEDILSQMLTNISMYYLYRYIAYKNVRKPYLKLNVINEKLIQKTEDLKENNEKLMTETEKIQGLKELLIDKESKLQSTLDASVNSIIVFSKEKEIKYANKTFKSIFGYNLCSKDYKIELDLKPKLKNYDDLLNNIDYVFDNKSNTEDYIYAINNKSYQAIFAPLVIKNETEGALCILIDKTKKKEFEQKIIEANARYENFLESIGDGIVVLQDGNVIYANKACREIFKENLNEIDFCIDGKKENKEEMYIIDGKKIYVEMSFSEYIKNGENKTIVAIRDVTMRKIGQMKLKESQKSYSRFIDILPDGICLLDENLNIDYANKSLIDMLGHKSIDNIKSKNVKSFIKLKFNETRKFDLKMKSVLNENEYIILLEQKLITTKDEIVQVDMNAIPFAIDENKYVMLIIKDLTNKKTSELAEQELLERLNTDKIKTEFFANMSHELKTPLNVISSSNQLIDSFYKNGKIEDYNDNVKSHVELVRQSSYRLQRLINNIIDLTKMESGLYKLELSKHNIVTVIEDLFMKVERYASKKDISILFDTESEEINMYIDKSEIERIILNLLSNCIKFTKNGGDIYVNIYNKRDLVSISVKDTGVGIPKNKLKLIFEEFGQVDKTLSRNTEGSGIGLTIVKNLVELHGGNISAISEEDKGTEFIINIPIKELNCKENQEDRKIYNIDEKIKIEFSDIYY</sequence>
<accession>A0A371IU38</accession>
<dbReference type="Pfam" id="PF02518">
    <property type="entry name" value="HATPase_c"/>
    <property type="match status" value="1"/>
</dbReference>
<reference evidence="13 14" key="1">
    <citation type="journal article" date="2017" name="Genome Announc.">
        <title>Draft Genome Sequence of Romboutsia maritimum sp. nov. Strain CCRI-22766(T), Isolated from Coastal Estuarine Mud.</title>
        <authorList>
            <person name="Maheux A.F."/>
            <person name="Boudreau D.K."/>
            <person name="Berube E."/>
            <person name="Boissinot M."/>
            <person name="Raymond F."/>
            <person name="Brodeur S."/>
            <person name="Corbeil J."/>
            <person name="Brightwell G."/>
            <person name="Broda D."/>
            <person name="Omar R.F."/>
            <person name="Bergeron M.G."/>
        </authorList>
    </citation>
    <scope>NUCLEOTIDE SEQUENCE [LARGE SCALE GENOMIC DNA]</scope>
    <source>
        <strain evidence="13 14">CCRI-22766</strain>
    </source>
</reference>
<dbReference type="InterPro" id="IPR003661">
    <property type="entry name" value="HisK_dim/P_dom"/>
</dbReference>
<keyword evidence="8" id="KW-0902">Two-component regulatory system</keyword>
<feature type="transmembrane region" description="Helical" evidence="10">
    <location>
        <begin position="42"/>
        <end position="63"/>
    </location>
</feature>
<dbReference type="EC" id="2.7.13.3" evidence="2"/>
<dbReference type="RefSeq" id="WP_095405738.1">
    <property type="nucleotide sequence ID" value="NZ_NOJZ02000006.1"/>
</dbReference>
<evidence type="ECO:0000256" key="9">
    <source>
        <dbReference type="SAM" id="Coils"/>
    </source>
</evidence>
<dbReference type="PANTHER" id="PTHR43547">
    <property type="entry name" value="TWO-COMPONENT HISTIDINE KINASE"/>
    <property type="match status" value="1"/>
</dbReference>
<evidence type="ECO:0000256" key="6">
    <source>
        <dbReference type="ARBA" id="ARBA00022777"/>
    </source>
</evidence>
<keyword evidence="5" id="KW-0547">Nucleotide-binding</keyword>
<dbReference type="EMBL" id="NOJZ02000006">
    <property type="protein sequence ID" value="RDY24000.1"/>
    <property type="molecule type" value="Genomic_DNA"/>
</dbReference>
<dbReference type="PROSITE" id="PS50112">
    <property type="entry name" value="PAS"/>
    <property type="match status" value="1"/>
</dbReference>
<keyword evidence="4" id="KW-0808">Transferase</keyword>
<dbReference type="GO" id="GO:0000155">
    <property type="term" value="F:phosphorelay sensor kinase activity"/>
    <property type="evidence" value="ECO:0007669"/>
    <property type="project" value="InterPro"/>
</dbReference>
<feature type="domain" description="PAS" evidence="12">
    <location>
        <begin position="302"/>
        <end position="340"/>
    </location>
</feature>
<keyword evidence="10" id="KW-1133">Transmembrane helix</keyword>
<feature type="transmembrane region" description="Helical" evidence="10">
    <location>
        <begin position="109"/>
        <end position="130"/>
    </location>
</feature>
<dbReference type="InterPro" id="IPR036890">
    <property type="entry name" value="HATPase_C_sf"/>
</dbReference>
<dbReference type="Gene3D" id="1.10.287.130">
    <property type="match status" value="1"/>
</dbReference>
<dbReference type="SMART" id="SM00387">
    <property type="entry name" value="HATPase_c"/>
    <property type="match status" value="1"/>
</dbReference>
<dbReference type="CDD" id="cd00082">
    <property type="entry name" value="HisKA"/>
    <property type="match status" value="1"/>
</dbReference>
<evidence type="ECO:0000256" key="2">
    <source>
        <dbReference type="ARBA" id="ARBA00012438"/>
    </source>
</evidence>
<feature type="transmembrane region" description="Helical" evidence="10">
    <location>
        <begin position="210"/>
        <end position="227"/>
    </location>
</feature>
<dbReference type="PRINTS" id="PR00344">
    <property type="entry name" value="BCTRLSENSOR"/>
</dbReference>
<keyword evidence="6 13" id="KW-0418">Kinase</keyword>
<evidence type="ECO:0000256" key="3">
    <source>
        <dbReference type="ARBA" id="ARBA00022553"/>
    </source>
</evidence>
<evidence type="ECO:0000256" key="4">
    <source>
        <dbReference type="ARBA" id="ARBA00022679"/>
    </source>
</evidence>
<dbReference type="InterPro" id="IPR035965">
    <property type="entry name" value="PAS-like_dom_sf"/>
</dbReference>
<dbReference type="SUPFAM" id="SSF55874">
    <property type="entry name" value="ATPase domain of HSP90 chaperone/DNA topoisomerase II/histidine kinase"/>
    <property type="match status" value="1"/>
</dbReference>
<evidence type="ECO:0000256" key="10">
    <source>
        <dbReference type="SAM" id="Phobius"/>
    </source>
</evidence>
<evidence type="ECO:0000256" key="5">
    <source>
        <dbReference type="ARBA" id="ARBA00022741"/>
    </source>
</evidence>
<dbReference type="Proteomes" id="UP000243494">
    <property type="component" value="Unassembled WGS sequence"/>
</dbReference>
<dbReference type="SMART" id="SM00091">
    <property type="entry name" value="PAS"/>
    <property type="match status" value="3"/>
</dbReference>
<dbReference type="FunFam" id="3.30.565.10:FF:000037">
    <property type="entry name" value="Hybrid sensor histidine kinase/response regulator"/>
    <property type="match status" value="1"/>
</dbReference>
<dbReference type="AlphaFoldDB" id="A0A371IU38"/>
<evidence type="ECO:0000259" key="11">
    <source>
        <dbReference type="PROSITE" id="PS50109"/>
    </source>
</evidence>
<protein>
    <recommendedName>
        <fullName evidence="2">histidine kinase</fullName>
        <ecNumber evidence="2">2.7.13.3</ecNumber>
    </recommendedName>
</protein>
<name>A0A371IU38_9FIRM</name>
<dbReference type="Gene3D" id="3.30.565.10">
    <property type="entry name" value="Histidine kinase-like ATPase, C-terminal domain"/>
    <property type="match status" value="1"/>
</dbReference>
<keyword evidence="10" id="KW-0812">Transmembrane</keyword>
<evidence type="ECO:0000313" key="13">
    <source>
        <dbReference type="EMBL" id="RDY24000.1"/>
    </source>
</evidence>
<dbReference type="Pfam" id="PF00512">
    <property type="entry name" value="HisKA"/>
    <property type="match status" value="1"/>
</dbReference>
<dbReference type="SMART" id="SM00388">
    <property type="entry name" value="HisKA"/>
    <property type="match status" value="1"/>
</dbReference>
<dbReference type="PROSITE" id="PS50109">
    <property type="entry name" value="HIS_KIN"/>
    <property type="match status" value="1"/>
</dbReference>
<organism evidence="13 14">
    <name type="scientific">Romboutsia maritimum</name>
    <dbReference type="NCBI Taxonomy" id="2020948"/>
    <lineage>
        <taxon>Bacteria</taxon>
        <taxon>Bacillati</taxon>
        <taxon>Bacillota</taxon>
        <taxon>Clostridia</taxon>
        <taxon>Peptostreptococcales</taxon>
        <taxon>Peptostreptococcaceae</taxon>
        <taxon>Romboutsia</taxon>
    </lineage>
</organism>
<dbReference type="InterPro" id="IPR004358">
    <property type="entry name" value="Sig_transdc_His_kin-like_C"/>
</dbReference>
<evidence type="ECO:0000256" key="8">
    <source>
        <dbReference type="ARBA" id="ARBA00023012"/>
    </source>
</evidence>
<dbReference type="InterPro" id="IPR003594">
    <property type="entry name" value="HATPase_dom"/>
</dbReference>
<feature type="coiled-coil region" evidence="9">
    <location>
        <begin position="268"/>
        <end position="298"/>
    </location>
</feature>
<keyword evidence="9" id="KW-0175">Coiled coil</keyword>
<dbReference type="SUPFAM" id="SSF55785">
    <property type="entry name" value="PYP-like sensor domain (PAS domain)"/>
    <property type="match status" value="2"/>
</dbReference>
<comment type="catalytic activity">
    <reaction evidence="1">
        <text>ATP + protein L-histidine = ADP + protein N-phospho-L-histidine.</text>
        <dbReference type="EC" id="2.7.13.3"/>
    </reaction>
</comment>
<feature type="transmembrane region" description="Helical" evidence="10">
    <location>
        <begin position="137"/>
        <end position="158"/>
    </location>
</feature>
<evidence type="ECO:0000256" key="1">
    <source>
        <dbReference type="ARBA" id="ARBA00000085"/>
    </source>
</evidence>
<feature type="transmembrane region" description="Helical" evidence="10">
    <location>
        <begin position="170"/>
        <end position="189"/>
    </location>
</feature>
<dbReference type="InterPro" id="IPR036097">
    <property type="entry name" value="HisK_dim/P_sf"/>
</dbReference>
<keyword evidence="3" id="KW-0597">Phosphoprotein</keyword>
<feature type="transmembrane region" description="Helical" evidence="10">
    <location>
        <begin position="20"/>
        <end position="36"/>
    </location>
</feature>
<keyword evidence="7" id="KW-0067">ATP-binding</keyword>
<dbReference type="Pfam" id="PF13426">
    <property type="entry name" value="PAS_9"/>
    <property type="match status" value="1"/>
</dbReference>
<dbReference type="PANTHER" id="PTHR43547:SF2">
    <property type="entry name" value="HYBRID SIGNAL TRANSDUCTION HISTIDINE KINASE C"/>
    <property type="match status" value="1"/>
</dbReference>
<keyword evidence="10" id="KW-0472">Membrane</keyword>
<dbReference type="OrthoDB" id="9813394at2"/>
<dbReference type="NCBIfam" id="TIGR00229">
    <property type="entry name" value="sensory_box"/>
    <property type="match status" value="1"/>
</dbReference>
<dbReference type="GO" id="GO:0005524">
    <property type="term" value="F:ATP binding"/>
    <property type="evidence" value="ECO:0007669"/>
    <property type="project" value="UniProtKB-KW"/>
</dbReference>
<comment type="caution">
    <text evidence="13">The sequence shown here is derived from an EMBL/GenBank/DDBJ whole genome shotgun (WGS) entry which is preliminary data.</text>
</comment>
<feature type="transmembrane region" description="Helical" evidence="10">
    <location>
        <begin position="75"/>
        <end position="97"/>
    </location>
</feature>
<feature type="domain" description="Histidine kinase" evidence="11">
    <location>
        <begin position="668"/>
        <end position="891"/>
    </location>
</feature>
<evidence type="ECO:0000259" key="12">
    <source>
        <dbReference type="PROSITE" id="PS50112"/>
    </source>
</evidence>
<dbReference type="SUPFAM" id="SSF47384">
    <property type="entry name" value="Homodimeric domain of signal transducing histidine kinase"/>
    <property type="match status" value="1"/>
</dbReference>